<dbReference type="Proteomes" id="UP000495940">
    <property type="component" value="Chromosome"/>
</dbReference>
<organism evidence="2 3">
    <name type="scientific">Streptomyces hawaiiensis</name>
    <dbReference type="NCBI Taxonomy" id="67305"/>
    <lineage>
        <taxon>Bacteria</taxon>
        <taxon>Bacillati</taxon>
        <taxon>Actinomycetota</taxon>
        <taxon>Actinomycetes</taxon>
        <taxon>Kitasatosporales</taxon>
        <taxon>Streptomycetaceae</taxon>
        <taxon>Streptomyces</taxon>
    </lineage>
</organism>
<dbReference type="KEGG" id="shaw:CEB94_39430"/>
<dbReference type="AlphaFoldDB" id="A0A6G5RQP6"/>
<protein>
    <submittedName>
        <fullName evidence="2">Uncharacterized protein</fullName>
    </submittedName>
</protein>
<dbReference type="EMBL" id="CP021978">
    <property type="protein sequence ID" value="QCD60169.1"/>
    <property type="molecule type" value="Genomic_DNA"/>
</dbReference>
<reference evidence="2 3" key="1">
    <citation type="submission" date="2017-06" db="EMBL/GenBank/DDBJ databases">
        <title>Complete Genome Sequence of Streptomyces hawaiiensis NRRL 15010 and insights into acyldepsipeptides biosynthesis.</title>
        <authorList>
            <person name="Mariita R.M."/>
            <person name="Sello J.K."/>
        </authorList>
    </citation>
    <scope>NUCLEOTIDE SEQUENCE [LARGE SCALE GENOMIC DNA]</scope>
    <source>
        <strain evidence="2 3">ATCC 12236</strain>
    </source>
</reference>
<feature type="region of interest" description="Disordered" evidence="1">
    <location>
        <begin position="263"/>
        <end position="286"/>
    </location>
</feature>
<evidence type="ECO:0000313" key="3">
    <source>
        <dbReference type="Proteomes" id="UP000495940"/>
    </source>
</evidence>
<gene>
    <name evidence="2" type="ORF">CEB94_39430</name>
</gene>
<keyword evidence="3" id="KW-1185">Reference proteome</keyword>
<evidence type="ECO:0000313" key="2">
    <source>
        <dbReference type="EMBL" id="QCD60169.1"/>
    </source>
</evidence>
<name>A0A6G5RQP6_9ACTN</name>
<sequence>MMPPLASVYLRQWVDARRDQAEGPSRLLPADRVLMDCQMCVVLAGPGGGKSSLLRTRLATGVQHCATRTPEAASRSLRNLLRPRRGLLPGWATRYRVPRQVDVSYAGFLLEVAPAADSGAIASILARLASRSSMDGCALIADLALLSTSLPGHAVAIATQRFRSVADDPAAPPSRRVTSAEALISLVGPQGTDLLHKLASDSALQSGARTYAAQALVDRTDDRCPRCWKHWVPTAPSIRRPASGPRRNSWPLTELVEPHCWITSAGTPTSPERPARGRPRNYAHTTSPAASACCGSSPLPPPLIQTHRLQAATVLLETTGPDAADPLETLARDPRLDPAHRVRAAHAYVRVLGSGAVELLGALALDTTLVGYDRVWAAGTLAALDAEKGSTVLEALSQDGALHEDDRRWVNDSLARLDAEPATPPAL</sequence>
<evidence type="ECO:0000256" key="1">
    <source>
        <dbReference type="SAM" id="MobiDB-lite"/>
    </source>
</evidence>
<proteinExistence type="predicted"/>
<accession>A0A6G5RQP6</accession>